<dbReference type="AlphaFoldDB" id="A0AAE4ATV3"/>
<organism evidence="12 13">
    <name type="scientific">Amorphus orientalis</name>
    <dbReference type="NCBI Taxonomy" id="649198"/>
    <lineage>
        <taxon>Bacteria</taxon>
        <taxon>Pseudomonadati</taxon>
        <taxon>Pseudomonadota</taxon>
        <taxon>Alphaproteobacteria</taxon>
        <taxon>Hyphomicrobiales</taxon>
        <taxon>Amorphaceae</taxon>
        <taxon>Amorphus</taxon>
    </lineage>
</organism>
<dbReference type="InterPro" id="IPR003442">
    <property type="entry name" value="T6A_TsaE"/>
</dbReference>
<dbReference type="EMBL" id="JAUSUL010000003">
    <property type="protein sequence ID" value="MDQ0316738.1"/>
    <property type="molecule type" value="Genomic_DNA"/>
</dbReference>
<keyword evidence="13" id="KW-1185">Reference proteome</keyword>
<gene>
    <name evidence="12" type="ORF">J2S73_003214</name>
</gene>
<dbReference type="Pfam" id="PF02367">
    <property type="entry name" value="TsaE"/>
    <property type="match status" value="1"/>
</dbReference>
<proteinExistence type="inferred from homology"/>
<evidence type="ECO:0000259" key="11">
    <source>
        <dbReference type="Pfam" id="PF01636"/>
    </source>
</evidence>
<dbReference type="Gene3D" id="3.30.200.20">
    <property type="entry name" value="Phosphorylase Kinase, domain 1"/>
    <property type="match status" value="1"/>
</dbReference>
<dbReference type="Gene3D" id="3.90.1200.10">
    <property type="match status" value="1"/>
</dbReference>
<dbReference type="GO" id="GO:0046872">
    <property type="term" value="F:metal ion binding"/>
    <property type="evidence" value="ECO:0007669"/>
    <property type="project" value="UniProtKB-KW"/>
</dbReference>
<dbReference type="SUPFAM" id="SSF56112">
    <property type="entry name" value="Protein kinase-like (PK-like)"/>
    <property type="match status" value="1"/>
</dbReference>
<feature type="domain" description="Aminoglycoside phosphotransferase" evidence="11">
    <location>
        <begin position="174"/>
        <end position="428"/>
    </location>
</feature>
<comment type="caution">
    <text evidence="12">The sequence shown here is derived from an EMBL/GenBank/DDBJ whole genome shotgun (WGS) entry which is preliminary data.</text>
</comment>
<dbReference type="PANTHER" id="PTHR33540">
    <property type="entry name" value="TRNA THREONYLCARBAMOYLADENOSINE BIOSYNTHESIS PROTEIN TSAE"/>
    <property type="match status" value="1"/>
</dbReference>
<evidence type="ECO:0000313" key="13">
    <source>
        <dbReference type="Proteomes" id="UP001229244"/>
    </source>
</evidence>
<comment type="similarity">
    <text evidence="2">Belongs to the TsaE family.</text>
</comment>
<reference evidence="12" key="1">
    <citation type="submission" date="2023-07" db="EMBL/GenBank/DDBJ databases">
        <title>Genomic Encyclopedia of Type Strains, Phase IV (KMG-IV): sequencing the most valuable type-strain genomes for metagenomic binning, comparative biology and taxonomic classification.</title>
        <authorList>
            <person name="Goeker M."/>
        </authorList>
    </citation>
    <scope>NUCLEOTIDE SEQUENCE</scope>
    <source>
        <strain evidence="12">DSM 21202</strain>
    </source>
</reference>
<dbReference type="SUPFAM" id="SSF52540">
    <property type="entry name" value="P-loop containing nucleoside triphosphate hydrolases"/>
    <property type="match status" value="1"/>
</dbReference>
<keyword evidence="5" id="KW-0819">tRNA processing</keyword>
<keyword evidence="12" id="KW-0808">Transferase</keyword>
<name>A0AAE4ATV3_9HYPH</name>
<dbReference type="InterPro" id="IPR012180">
    <property type="entry name" value="Bifunc_ATPase/PTrfase"/>
</dbReference>
<accession>A0AAE4ATV3</accession>
<evidence type="ECO:0000256" key="8">
    <source>
        <dbReference type="ARBA" id="ARBA00022840"/>
    </source>
</evidence>
<dbReference type="GO" id="GO:0005524">
    <property type="term" value="F:ATP binding"/>
    <property type="evidence" value="ECO:0007669"/>
    <property type="project" value="UniProtKB-KW"/>
</dbReference>
<dbReference type="InterPro" id="IPR002575">
    <property type="entry name" value="Aminoglycoside_PTrfase"/>
</dbReference>
<evidence type="ECO:0000256" key="7">
    <source>
        <dbReference type="ARBA" id="ARBA00022741"/>
    </source>
</evidence>
<protein>
    <recommendedName>
        <fullName evidence="3">tRNA threonylcarbamoyladenosine biosynthesis protein TsaE</fullName>
    </recommendedName>
    <alternativeName>
        <fullName evidence="10">t(6)A37 threonylcarbamoyladenosine biosynthesis protein TsaE</fullName>
    </alternativeName>
</protein>
<dbReference type="GO" id="GO:0016740">
    <property type="term" value="F:transferase activity"/>
    <property type="evidence" value="ECO:0007669"/>
    <property type="project" value="UniProtKB-KW"/>
</dbReference>
<comment type="subcellular location">
    <subcellularLocation>
        <location evidence="1">Cytoplasm</location>
    </subcellularLocation>
</comment>
<dbReference type="GO" id="GO:0005737">
    <property type="term" value="C:cytoplasm"/>
    <property type="evidence" value="ECO:0007669"/>
    <property type="project" value="UniProtKB-SubCell"/>
</dbReference>
<evidence type="ECO:0000256" key="4">
    <source>
        <dbReference type="ARBA" id="ARBA00022490"/>
    </source>
</evidence>
<sequence length="505" mass="55185">MSEPVSTLTLSDETDTVRLAEDIAAVLKPGDLVTLSGPLGAGKTTFARALLRAIADDPDLEVPSPTFTLLQPYDLPRLQIAHVDLYRLSDPEEAAELALDDLLVEGAVLVEWPEQGDGMLPAPALAIALEPEPGAEMRSASLEAAPSFAHRLARSRAARRFLVNAGYRRATRRHLQGDASSRAYERIGGGREPAILMNAPTQPDGPAIYGGQPYSKRAHLAETVRPFVAVGDGLRAHGYSAPRVIAHDFEAGFLLLEDLGRDPILRDGQVDEDRYALAVDLLADLHNRPMIESVPLPGGARHVLPPFDRGVFLIELSLYPDWFIPFATGGEMESGAQEAFLKAWDDLFPLVEDAEQHWLLRDFHSPNLMWLEGRKGLGKVGLLDYQDALIGPSAYDVASLLQDVRVTVSPEQEARLFDRYCAARAAADPDFDRDDFALAYALMAAQRATKVLGIFARLARRDGKTGYLAHIPRVSSYLARTLTDPVFGNLTDFYDAAFADLAPKS</sequence>
<dbReference type="Pfam" id="PF01636">
    <property type="entry name" value="APH"/>
    <property type="match status" value="1"/>
</dbReference>
<evidence type="ECO:0000256" key="3">
    <source>
        <dbReference type="ARBA" id="ARBA00019010"/>
    </source>
</evidence>
<dbReference type="InterPro" id="IPR011009">
    <property type="entry name" value="Kinase-like_dom_sf"/>
</dbReference>
<keyword evidence="9" id="KW-0460">Magnesium</keyword>
<dbReference type="GO" id="GO:0002949">
    <property type="term" value="P:tRNA threonylcarbamoyladenosine modification"/>
    <property type="evidence" value="ECO:0007669"/>
    <property type="project" value="InterPro"/>
</dbReference>
<keyword evidence="6" id="KW-0479">Metal-binding</keyword>
<dbReference type="InterPro" id="IPR027417">
    <property type="entry name" value="P-loop_NTPase"/>
</dbReference>
<dbReference type="RefSeq" id="WP_306886617.1">
    <property type="nucleotide sequence ID" value="NZ_JAUSUL010000003.1"/>
</dbReference>
<dbReference type="Proteomes" id="UP001229244">
    <property type="component" value="Unassembled WGS sequence"/>
</dbReference>
<dbReference type="PIRSF" id="PIRSF036599">
    <property type="entry name" value="AtpPhos"/>
    <property type="match status" value="1"/>
</dbReference>
<evidence type="ECO:0000313" key="12">
    <source>
        <dbReference type="EMBL" id="MDQ0316738.1"/>
    </source>
</evidence>
<evidence type="ECO:0000256" key="2">
    <source>
        <dbReference type="ARBA" id="ARBA00007599"/>
    </source>
</evidence>
<dbReference type="PANTHER" id="PTHR33540:SF2">
    <property type="entry name" value="TRNA THREONYLCARBAMOYLADENOSINE BIOSYNTHESIS PROTEIN TSAE"/>
    <property type="match status" value="1"/>
</dbReference>
<evidence type="ECO:0000256" key="1">
    <source>
        <dbReference type="ARBA" id="ARBA00004496"/>
    </source>
</evidence>
<dbReference type="NCBIfam" id="TIGR00150">
    <property type="entry name" value="T6A_YjeE"/>
    <property type="match status" value="1"/>
</dbReference>
<evidence type="ECO:0000256" key="9">
    <source>
        <dbReference type="ARBA" id="ARBA00022842"/>
    </source>
</evidence>
<keyword evidence="8" id="KW-0067">ATP-binding</keyword>
<dbReference type="Gene3D" id="3.40.50.300">
    <property type="entry name" value="P-loop containing nucleotide triphosphate hydrolases"/>
    <property type="match status" value="1"/>
</dbReference>
<evidence type="ECO:0000256" key="10">
    <source>
        <dbReference type="ARBA" id="ARBA00032441"/>
    </source>
</evidence>
<evidence type="ECO:0000256" key="5">
    <source>
        <dbReference type="ARBA" id="ARBA00022694"/>
    </source>
</evidence>
<keyword evidence="7" id="KW-0547">Nucleotide-binding</keyword>
<keyword evidence="4" id="KW-0963">Cytoplasm</keyword>
<evidence type="ECO:0000256" key="6">
    <source>
        <dbReference type="ARBA" id="ARBA00022723"/>
    </source>
</evidence>